<keyword evidence="4" id="KW-1133">Transmembrane helix</keyword>
<dbReference type="EMBL" id="JALLPB020000308">
    <property type="protein sequence ID" value="KAL3810738.1"/>
    <property type="molecule type" value="Genomic_DNA"/>
</dbReference>
<name>A0ABD3RCM1_9STRA</name>
<dbReference type="InterPro" id="IPR018247">
    <property type="entry name" value="EF_Hand_1_Ca_BS"/>
</dbReference>
<dbReference type="AlphaFoldDB" id="A0ABD3RCM1"/>
<keyword evidence="5" id="KW-0472">Membrane</keyword>
<organism evidence="7 8">
    <name type="scientific">Cyclostephanos tholiformis</name>
    <dbReference type="NCBI Taxonomy" id="382380"/>
    <lineage>
        <taxon>Eukaryota</taxon>
        <taxon>Sar</taxon>
        <taxon>Stramenopiles</taxon>
        <taxon>Ochrophyta</taxon>
        <taxon>Bacillariophyta</taxon>
        <taxon>Coscinodiscophyceae</taxon>
        <taxon>Thalassiosirophycidae</taxon>
        <taxon>Stephanodiscales</taxon>
        <taxon>Stephanodiscaceae</taxon>
        <taxon>Cyclostephanos</taxon>
    </lineage>
</organism>
<dbReference type="Proteomes" id="UP001530377">
    <property type="component" value="Unassembled WGS sequence"/>
</dbReference>
<keyword evidence="3" id="KW-0812">Transmembrane</keyword>
<dbReference type="GO" id="GO:0016020">
    <property type="term" value="C:membrane"/>
    <property type="evidence" value="ECO:0007669"/>
    <property type="project" value="UniProtKB-SubCell"/>
</dbReference>
<dbReference type="PANTHER" id="PTHR21346:SF0">
    <property type="entry name" value="RE45833P"/>
    <property type="match status" value="1"/>
</dbReference>
<dbReference type="InterPro" id="IPR007014">
    <property type="entry name" value="FUN14"/>
</dbReference>
<gene>
    <name evidence="7" type="ORF">ACHAXA_003348</name>
</gene>
<keyword evidence="8" id="KW-1185">Reference proteome</keyword>
<feature type="compositionally biased region" description="Acidic residues" evidence="6">
    <location>
        <begin position="165"/>
        <end position="176"/>
    </location>
</feature>
<feature type="region of interest" description="Disordered" evidence="6">
    <location>
        <begin position="142"/>
        <end position="176"/>
    </location>
</feature>
<feature type="region of interest" description="Disordered" evidence="6">
    <location>
        <begin position="45"/>
        <end position="78"/>
    </location>
</feature>
<evidence type="ECO:0000256" key="5">
    <source>
        <dbReference type="ARBA" id="ARBA00023136"/>
    </source>
</evidence>
<dbReference type="Pfam" id="PF04930">
    <property type="entry name" value="FUN14"/>
    <property type="match status" value="1"/>
</dbReference>
<feature type="compositionally biased region" description="Gly residues" evidence="6">
    <location>
        <begin position="331"/>
        <end position="342"/>
    </location>
</feature>
<evidence type="ECO:0008006" key="9">
    <source>
        <dbReference type="Google" id="ProtNLM"/>
    </source>
</evidence>
<sequence>MMKFPLVNALTSSSSSSSSSVVARIRARRVVVDDVVVVVVSSSSRTCHPRAPSSCPSRPSSSLSSSSSSSSLRSSSQMSSSRSSFVGMIWEGGISVIKGRLGRGVGVGVGGGIASSLSSSIVSSRRVAIAITTLAVTGSTSNAIPSGRSSCDGGGASSSSKRDDDDNDDDDDDEDSFDSFVSRVRSMISSIAAAHDVPSSLPSNVVDVVGNYPNDGSSVERLTSAALSHLSSFPMTNVSYGFVVGYVSGYALRKIGRISAAVLGTSFLAMQALAYAGYVDVRHDRLREVVERYLDRNGDGIVDASDLMECIDAIRRVAGYGIDDDVVGGGRGNGRGGGGGNGKDGKNDDDGSEHDATNGVYACAGGFGLGFYGGLRYG</sequence>
<evidence type="ECO:0000256" key="3">
    <source>
        <dbReference type="ARBA" id="ARBA00022692"/>
    </source>
</evidence>
<dbReference type="PROSITE" id="PS00018">
    <property type="entry name" value="EF_HAND_1"/>
    <property type="match status" value="1"/>
</dbReference>
<comment type="similarity">
    <text evidence="2">Belongs to the FUN14 family.</text>
</comment>
<comment type="caution">
    <text evidence="7">The sequence shown here is derived from an EMBL/GenBank/DDBJ whole genome shotgun (WGS) entry which is preliminary data.</text>
</comment>
<proteinExistence type="inferred from homology"/>
<comment type="subcellular location">
    <subcellularLocation>
        <location evidence="1">Membrane</location>
    </subcellularLocation>
</comment>
<feature type="compositionally biased region" description="Low complexity" evidence="6">
    <location>
        <begin position="52"/>
        <end position="78"/>
    </location>
</feature>
<evidence type="ECO:0000256" key="4">
    <source>
        <dbReference type="ARBA" id="ARBA00022989"/>
    </source>
</evidence>
<accession>A0ABD3RCM1</accession>
<evidence type="ECO:0000313" key="7">
    <source>
        <dbReference type="EMBL" id="KAL3810738.1"/>
    </source>
</evidence>
<evidence type="ECO:0000256" key="2">
    <source>
        <dbReference type="ARBA" id="ARBA00009160"/>
    </source>
</evidence>
<feature type="compositionally biased region" description="Basic and acidic residues" evidence="6">
    <location>
        <begin position="343"/>
        <end position="353"/>
    </location>
</feature>
<dbReference type="PANTHER" id="PTHR21346">
    <property type="entry name" value="FUN14 DOMAIN CONTAINING"/>
    <property type="match status" value="1"/>
</dbReference>
<evidence type="ECO:0000256" key="1">
    <source>
        <dbReference type="ARBA" id="ARBA00004370"/>
    </source>
</evidence>
<evidence type="ECO:0000313" key="8">
    <source>
        <dbReference type="Proteomes" id="UP001530377"/>
    </source>
</evidence>
<feature type="region of interest" description="Disordered" evidence="6">
    <location>
        <begin position="331"/>
        <end position="353"/>
    </location>
</feature>
<protein>
    <recommendedName>
        <fullName evidence="9">EF-hand domain-containing protein</fullName>
    </recommendedName>
</protein>
<evidence type="ECO:0000256" key="6">
    <source>
        <dbReference type="SAM" id="MobiDB-lite"/>
    </source>
</evidence>
<reference evidence="7 8" key="1">
    <citation type="submission" date="2024-10" db="EMBL/GenBank/DDBJ databases">
        <title>Updated reference genomes for cyclostephanoid diatoms.</title>
        <authorList>
            <person name="Roberts W.R."/>
            <person name="Alverson A.J."/>
        </authorList>
    </citation>
    <scope>NUCLEOTIDE SEQUENCE [LARGE SCALE GENOMIC DNA]</scope>
    <source>
        <strain evidence="7 8">AJA228-03</strain>
    </source>
</reference>